<keyword evidence="9" id="KW-1185">Reference proteome</keyword>
<feature type="transmembrane region" description="Helical" evidence="6">
    <location>
        <begin position="285"/>
        <end position="303"/>
    </location>
</feature>
<feature type="region of interest" description="Disordered" evidence="5">
    <location>
        <begin position="1"/>
        <end position="50"/>
    </location>
</feature>
<evidence type="ECO:0000256" key="3">
    <source>
        <dbReference type="ARBA" id="ARBA00022989"/>
    </source>
</evidence>
<dbReference type="PANTHER" id="PTHR23501">
    <property type="entry name" value="MAJOR FACILITATOR SUPERFAMILY"/>
    <property type="match status" value="1"/>
</dbReference>
<dbReference type="PANTHER" id="PTHR23501:SF78">
    <property type="entry name" value="MAJOR FACILITATOR SUPERFAMILY (MFS) PROFILE DOMAIN-CONTAINING PROTEIN-RELATED"/>
    <property type="match status" value="1"/>
</dbReference>
<dbReference type="Gene3D" id="1.20.1720.10">
    <property type="entry name" value="Multidrug resistance protein D"/>
    <property type="match status" value="1"/>
</dbReference>
<feature type="transmembrane region" description="Helical" evidence="6">
    <location>
        <begin position="523"/>
        <end position="542"/>
    </location>
</feature>
<evidence type="ECO:0000256" key="4">
    <source>
        <dbReference type="ARBA" id="ARBA00023136"/>
    </source>
</evidence>
<feature type="transmembrane region" description="Helical" evidence="6">
    <location>
        <begin position="414"/>
        <end position="431"/>
    </location>
</feature>
<sequence length="578" mass="61309">MEHLIPSLQGAGSAADSQPASANPPCPPITADAPTGFSQPSQEAGEQLEDQTSRLPFARLMAAYMCLCLCYFTSYLDMNAVTTALPTIAEALDAGPSITWAGTAYLLGQTTFQPLYGRLSDITGRKPILLVSVTCIITGGLLCGFARSPSWLYAARALSGVGGGGISSLVAIIVSDLVSLKERGKYQGMVSLAIGAGATVGPFAAASLVRYPGGWRWTFWLPSILAACCLILLLLLLPLKPVAGRWTDKVKKIDWPGMAASVSGIVLLLIPINSGGSIWPWRSVYTIPMIIIGGLCLIAFALYEGYLAKLPIMPWRLFQRRSPAILLAQGVLHDFVWQTTQYFVPLYLQTVRDYTPMRSATLILPFLLAQSLAGASSGPIMSKLARYGPVLRTGFLLWSLGAGLKLVFSRTTPLAAYVVILAIEGAGVGLVHQPGLVALQALSQPEDRAVATSTRNLLRSLGGVTGVAVSTALQYGVSKVAVSAQVPTELATAVMEGRWRPGGSTTAGQEANILDARMKGFQAVFAMLVPLMALCLLGSFFVSDEILNGDENRDELPTPAPAATNVSPHENFHTEKGA</sequence>
<feature type="transmembrane region" description="Helical" evidence="6">
    <location>
        <begin position="217"/>
        <end position="237"/>
    </location>
</feature>
<evidence type="ECO:0000313" key="9">
    <source>
        <dbReference type="Proteomes" id="UP000800040"/>
    </source>
</evidence>
<evidence type="ECO:0000256" key="6">
    <source>
        <dbReference type="SAM" id="Phobius"/>
    </source>
</evidence>
<dbReference type="InterPro" id="IPR036259">
    <property type="entry name" value="MFS_trans_sf"/>
</dbReference>
<dbReference type="AlphaFoldDB" id="A0A6A5L024"/>
<dbReference type="PROSITE" id="PS50850">
    <property type="entry name" value="MFS"/>
    <property type="match status" value="1"/>
</dbReference>
<dbReference type="GO" id="GO:0005886">
    <property type="term" value="C:plasma membrane"/>
    <property type="evidence" value="ECO:0007669"/>
    <property type="project" value="TreeGrafter"/>
</dbReference>
<evidence type="ECO:0000256" key="1">
    <source>
        <dbReference type="ARBA" id="ARBA00004141"/>
    </source>
</evidence>
<feature type="transmembrane region" description="Helical" evidence="6">
    <location>
        <begin position="128"/>
        <end position="147"/>
    </location>
</feature>
<proteinExistence type="predicted"/>
<feature type="transmembrane region" description="Helical" evidence="6">
    <location>
        <begin position="190"/>
        <end position="211"/>
    </location>
</feature>
<dbReference type="SUPFAM" id="SSF103473">
    <property type="entry name" value="MFS general substrate transporter"/>
    <property type="match status" value="1"/>
</dbReference>
<evidence type="ECO:0000256" key="5">
    <source>
        <dbReference type="SAM" id="MobiDB-lite"/>
    </source>
</evidence>
<dbReference type="PRINTS" id="PR01036">
    <property type="entry name" value="TCRTETB"/>
</dbReference>
<dbReference type="GO" id="GO:0022857">
    <property type="term" value="F:transmembrane transporter activity"/>
    <property type="evidence" value="ECO:0007669"/>
    <property type="project" value="InterPro"/>
</dbReference>
<feature type="transmembrane region" description="Helical" evidence="6">
    <location>
        <begin position="153"/>
        <end position="178"/>
    </location>
</feature>
<evidence type="ECO:0000256" key="2">
    <source>
        <dbReference type="ARBA" id="ARBA00022692"/>
    </source>
</evidence>
<dbReference type="Pfam" id="PF07690">
    <property type="entry name" value="MFS_1"/>
    <property type="match status" value="1"/>
</dbReference>
<feature type="transmembrane region" description="Helical" evidence="6">
    <location>
        <begin position="258"/>
        <end position="279"/>
    </location>
</feature>
<dbReference type="OrthoDB" id="6770063at2759"/>
<keyword evidence="2 6" id="KW-0812">Transmembrane</keyword>
<comment type="subcellular location">
    <subcellularLocation>
        <location evidence="1">Membrane</location>
        <topology evidence="1">Multi-pass membrane protein</topology>
    </subcellularLocation>
</comment>
<keyword evidence="4 6" id="KW-0472">Membrane</keyword>
<accession>A0A6A5L024</accession>
<feature type="transmembrane region" description="Helical" evidence="6">
    <location>
        <begin position="57"/>
        <end position="78"/>
    </location>
</feature>
<dbReference type="InterPro" id="IPR011701">
    <property type="entry name" value="MFS"/>
</dbReference>
<reference evidence="8" key="1">
    <citation type="submission" date="2020-01" db="EMBL/GenBank/DDBJ databases">
        <authorList>
            <consortium name="DOE Joint Genome Institute"/>
            <person name="Haridas S."/>
            <person name="Albert R."/>
            <person name="Binder M."/>
            <person name="Bloem J."/>
            <person name="Labutti K."/>
            <person name="Salamov A."/>
            <person name="Andreopoulos B."/>
            <person name="Baker S.E."/>
            <person name="Barry K."/>
            <person name="Bills G."/>
            <person name="Bluhm B.H."/>
            <person name="Cannon C."/>
            <person name="Castanera R."/>
            <person name="Culley D.E."/>
            <person name="Daum C."/>
            <person name="Ezra D."/>
            <person name="Gonzalez J.B."/>
            <person name="Henrissat B."/>
            <person name="Kuo A."/>
            <person name="Liang C."/>
            <person name="Lipzen A."/>
            <person name="Lutzoni F."/>
            <person name="Magnuson J."/>
            <person name="Mondo S."/>
            <person name="Nolan M."/>
            <person name="Ohm R."/>
            <person name="Pangilinan J."/>
            <person name="Park H.-J."/>
            <person name="Ramirez L."/>
            <person name="Alfaro M."/>
            <person name="Sun H."/>
            <person name="Tritt A."/>
            <person name="Yoshinaga Y."/>
            <person name="Zwiers L.-H."/>
            <person name="Turgeon B.G."/>
            <person name="Goodwin S.B."/>
            <person name="Spatafora J.W."/>
            <person name="Crous P.W."/>
            <person name="Grigoriev I.V."/>
        </authorList>
    </citation>
    <scope>NUCLEOTIDE SEQUENCE</scope>
    <source>
        <strain evidence="8">P77</strain>
    </source>
</reference>
<feature type="region of interest" description="Disordered" evidence="5">
    <location>
        <begin position="552"/>
        <end position="578"/>
    </location>
</feature>
<feature type="transmembrane region" description="Helical" evidence="6">
    <location>
        <begin position="360"/>
        <end position="378"/>
    </location>
</feature>
<name>A0A6A5L024_9PLEO</name>
<dbReference type="InterPro" id="IPR020846">
    <property type="entry name" value="MFS_dom"/>
</dbReference>
<protein>
    <submittedName>
        <fullName evidence="8">MFS general substrate transporter</fullName>
    </submittedName>
</protein>
<dbReference type="Gene3D" id="1.20.1250.20">
    <property type="entry name" value="MFS general substrate transporter like domains"/>
    <property type="match status" value="1"/>
</dbReference>
<keyword evidence="3 6" id="KW-1133">Transmembrane helix</keyword>
<dbReference type="EMBL" id="ML975245">
    <property type="protein sequence ID" value="KAF1839543.1"/>
    <property type="molecule type" value="Genomic_DNA"/>
</dbReference>
<evidence type="ECO:0000259" key="7">
    <source>
        <dbReference type="PROSITE" id="PS50850"/>
    </source>
</evidence>
<evidence type="ECO:0000313" key="8">
    <source>
        <dbReference type="EMBL" id="KAF1839543.1"/>
    </source>
</evidence>
<gene>
    <name evidence="8" type="ORF">BDW02DRAFT_539865</name>
</gene>
<feature type="domain" description="Major facilitator superfamily (MFS) profile" evidence="7">
    <location>
        <begin position="63"/>
        <end position="547"/>
    </location>
</feature>
<dbReference type="Proteomes" id="UP000800040">
    <property type="component" value="Unassembled WGS sequence"/>
</dbReference>
<feature type="transmembrane region" description="Helical" evidence="6">
    <location>
        <begin position="390"/>
        <end position="408"/>
    </location>
</feature>
<organism evidence="8 9">
    <name type="scientific">Decorospora gaudefroyi</name>
    <dbReference type="NCBI Taxonomy" id="184978"/>
    <lineage>
        <taxon>Eukaryota</taxon>
        <taxon>Fungi</taxon>
        <taxon>Dikarya</taxon>
        <taxon>Ascomycota</taxon>
        <taxon>Pezizomycotina</taxon>
        <taxon>Dothideomycetes</taxon>
        <taxon>Pleosporomycetidae</taxon>
        <taxon>Pleosporales</taxon>
        <taxon>Pleosporineae</taxon>
        <taxon>Pleosporaceae</taxon>
        <taxon>Decorospora</taxon>
    </lineage>
</organism>